<keyword evidence="1" id="KW-0812">Transmembrane</keyword>
<comment type="caution">
    <text evidence="3">The sequence shown here is derived from an EMBL/GenBank/DDBJ whole genome shotgun (WGS) entry which is preliminary data.</text>
</comment>
<dbReference type="PANTHER" id="PTHR33608">
    <property type="entry name" value="BLL2464 PROTEIN"/>
    <property type="match status" value="1"/>
</dbReference>
<keyword evidence="1" id="KW-0472">Membrane</keyword>
<name>A0ABP9B6L4_9GAMM</name>
<dbReference type="InterPro" id="IPR002881">
    <property type="entry name" value="DUF58"/>
</dbReference>
<evidence type="ECO:0000313" key="4">
    <source>
        <dbReference type="Proteomes" id="UP001499959"/>
    </source>
</evidence>
<feature type="transmembrane region" description="Helical" evidence="1">
    <location>
        <begin position="38"/>
        <end position="55"/>
    </location>
</feature>
<feature type="domain" description="DUF58" evidence="2">
    <location>
        <begin position="232"/>
        <end position="439"/>
    </location>
</feature>
<dbReference type="Pfam" id="PF01882">
    <property type="entry name" value="DUF58"/>
    <property type="match status" value="1"/>
</dbReference>
<evidence type="ECO:0000256" key="1">
    <source>
        <dbReference type="SAM" id="Phobius"/>
    </source>
</evidence>
<organism evidence="3 4">
    <name type="scientific">Lysobacter hankyongensis</name>
    <dbReference type="NCBI Taxonomy" id="1176535"/>
    <lineage>
        <taxon>Bacteria</taxon>
        <taxon>Pseudomonadati</taxon>
        <taxon>Pseudomonadota</taxon>
        <taxon>Gammaproteobacteria</taxon>
        <taxon>Lysobacterales</taxon>
        <taxon>Lysobacteraceae</taxon>
        <taxon>Lysobacter</taxon>
    </lineage>
</organism>
<dbReference type="EMBL" id="BAABJE010000005">
    <property type="protein sequence ID" value="GAA4789743.1"/>
    <property type="molecule type" value="Genomic_DNA"/>
</dbReference>
<keyword evidence="1" id="KW-1133">Transmembrane helix</keyword>
<sequence length="470" mass="52458">MSAPVATAKPPPVQPKAAAAPAPATVRVVRAWPRPAPGFVWACVAWAALGLAVHVRLLPASVWLIALAGLVALALFDLWRLRVAPTPEVARSLPEAWPIGVERDVELRIEHYGRRQRVVVHDLHPGDWDLTDRTIPDLPRTIVLAADSVATLRYRLRPSVRGNFRFEGTQLRLSSPLRLWRQSRIVGAPQQVRVFPNFAPLAGFALFSAEQASRLVGAHIKRRRGEGTDFHQMREYRVGDSMRQIDWKATARARKLISREYQDEKNQQLLMVVDTGRRMLAHEGGLSHFDRALDATLVVSYIALKRGDAVGLFTAGGEQRWVAPQRGMAAIDTLLRASYDLQPVPVATDYLAASTELALRQRRRALVMLVTNLRDEDIEDVLGAVRLLQRRHLVVVASLRERDLDEALDQRVDDVRSAVRAAAAARYIAQRAAAHDLLRNHRVTVLDVTCEQLPAALVEQYLSIKRSGLL</sequence>
<proteinExistence type="predicted"/>
<dbReference type="Proteomes" id="UP001499959">
    <property type="component" value="Unassembled WGS sequence"/>
</dbReference>
<reference evidence="4" key="1">
    <citation type="journal article" date="2019" name="Int. J. Syst. Evol. Microbiol.">
        <title>The Global Catalogue of Microorganisms (GCM) 10K type strain sequencing project: providing services to taxonomists for standard genome sequencing and annotation.</title>
        <authorList>
            <consortium name="The Broad Institute Genomics Platform"/>
            <consortium name="The Broad Institute Genome Sequencing Center for Infectious Disease"/>
            <person name="Wu L."/>
            <person name="Ma J."/>
        </authorList>
    </citation>
    <scope>NUCLEOTIDE SEQUENCE [LARGE SCALE GENOMIC DNA]</scope>
    <source>
        <strain evidence="4">JCM 18204</strain>
    </source>
</reference>
<gene>
    <name evidence="3" type="ORF">GCM10023307_13760</name>
</gene>
<feature type="transmembrane region" description="Helical" evidence="1">
    <location>
        <begin position="62"/>
        <end position="81"/>
    </location>
</feature>
<accession>A0ABP9B6L4</accession>
<evidence type="ECO:0000259" key="2">
    <source>
        <dbReference type="Pfam" id="PF01882"/>
    </source>
</evidence>
<protein>
    <submittedName>
        <fullName evidence="3">DUF58 domain-containing protein</fullName>
    </submittedName>
</protein>
<dbReference type="PANTHER" id="PTHR33608:SF3">
    <property type="entry name" value="SLR2013 PROTEIN"/>
    <property type="match status" value="1"/>
</dbReference>
<evidence type="ECO:0000313" key="3">
    <source>
        <dbReference type="EMBL" id="GAA4789743.1"/>
    </source>
</evidence>
<keyword evidence="4" id="KW-1185">Reference proteome</keyword>